<evidence type="ECO:0000313" key="1">
    <source>
        <dbReference type="EMBL" id="JAH47244.1"/>
    </source>
</evidence>
<sequence>MLKRSMLRGLMFSANKLNLSGVNQREEQTHVMPIKVMSYLL</sequence>
<name>A0A0E9T0X5_ANGAN</name>
<dbReference type="EMBL" id="GBXM01061333">
    <property type="protein sequence ID" value="JAH47244.1"/>
    <property type="molecule type" value="Transcribed_RNA"/>
</dbReference>
<organism evidence="1">
    <name type="scientific">Anguilla anguilla</name>
    <name type="common">European freshwater eel</name>
    <name type="synonym">Muraena anguilla</name>
    <dbReference type="NCBI Taxonomy" id="7936"/>
    <lineage>
        <taxon>Eukaryota</taxon>
        <taxon>Metazoa</taxon>
        <taxon>Chordata</taxon>
        <taxon>Craniata</taxon>
        <taxon>Vertebrata</taxon>
        <taxon>Euteleostomi</taxon>
        <taxon>Actinopterygii</taxon>
        <taxon>Neopterygii</taxon>
        <taxon>Teleostei</taxon>
        <taxon>Anguilliformes</taxon>
        <taxon>Anguillidae</taxon>
        <taxon>Anguilla</taxon>
    </lineage>
</organism>
<reference evidence="1" key="1">
    <citation type="submission" date="2014-11" db="EMBL/GenBank/DDBJ databases">
        <authorList>
            <person name="Amaro Gonzalez C."/>
        </authorList>
    </citation>
    <scope>NUCLEOTIDE SEQUENCE</scope>
</reference>
<accession>A0A0E9T0X5</accession>
<proteinExistence type="predicted"/>
<reference evidence="1" key="2">
    <citation type="journal article" date="2015" name="Fish Shellfish Immunol.">
        <title>Early steps in the European eel (Anguilla anguilla)-Vibrio vulnificus interaction in the gills: Role of the RtxA13 toxin.</title>
        <authorList>
            <person name="Callol A."/>
            <person name="Pajuelo D."/>
            <person name="Ebbesson L."/>
            <person name="Teles M."/>
            <person name="MacKenzie S."/>
            <person name="Amaro C."/>
        </authorList>
    </citation>
    <scope>NUCLEOTIDE SEQUENCE</scope>
</reference>
<dbReference type="AlphaFoldDB" id="A0A0E9T0X5"/>
<protein>
    <submittedName>
        <fullName evidence="1">Uncharacterized protein</fullName>
    </submittedName>
</protein>